<sequence length="127" mass="14326">MSGCTDQDTLRSLGRCREDHAIDHRSTCCFVKQDIFAFAGINCEAVVSSHFGYGISIKTSRINDITGFDNAFVRSDCGNFTIFYVDSLYTAISYDFRSILHSTLSKSKRHRKRPANTGRRSPKSTRN</sequence>
<reference evidence="2" key="1">
    <citation type="submission" date="2019-08" db="EMBL/GenBank/DDBJ databases">
        <authorList>
            <person name="Kucharzyk K."/>
            <person name="Murdoch R.W."/>
            <person name="Higgins S."/>
            <person name="Loffler F."/>
        </authorList>
    </citation>
    <scope>NUCLEOTIDE SEQUENCE</scope>
</reference>
<evidence type="ECO:0000313" key="2">
    <source>
        <dbReference type="EMBL" id="MPN08525.1"/>
    </source>
</evidence>
<protein>
    <submittedName>
        <fullName evidence="2">Uncharacterized protein</fullName>
    </submittedName>
</protein>
<name>A0A645F2H6_9ZZZZ</name>
<dbReference type="EMBL" id="VSSQ01054582">
    <property type="protein sequence ID" value="MPN08525.1"/>
    <property type="molecule type" value="Genomic_DNA"/>
</dbReference>
<feature type="region of interest" description="Disordered" evidence="1">
    <location>
        <begin position="105"/>
        <end position="127"/>
    </location>
</feature>
<dbReference type="AlphaFoldDB" id="A0A645F2H6"/>
<comment type="caution">
    <text evidence="2">The sequence shown here is derived from an EMBL/GenBank/DDBJ whole genome shotgun (WGS) entry which is preliminary data.</text>
</comment>
<evidence type="ECO:0000256" key="1">
    <source>
        <dbReference type="SAM" id="MobiDB-lite"/>
    </source>
</evidence>
<feature type="compositionally biased region" description="Basic residues" evidence="1">
    <location>
        <begin position="106"/>
        <end position="127"/>
    </location>
</feature>
<organism evidence="2">
    <name type="scientific">bioreactor metagenome</name>
    <dbReference type="NCBI Taxonomy" id="1076179"/>
    <lineage>
        <taxon>unclassified sequences</taxon>
        <taxon>metagenomes</taxon>
        <taxon>ecological metagenomes</taxon>
    </lineage>
</organism>
<accession>A0A645F2H6</accession>
<proteinExistence type="predicted"/>
<gene>
    <name evidence="2" type="ORF">SDC9_155808</name>
</gene>